<keyword evidence="1" id="KW-0472">Membrane</keyword>
<name>A0A401Z8H1_9CHLR</name>
<dbReference type="EMBL" id="BIFQ01000001">
    <property type="protein sequence ID" value="GCE03167.1"/>
    <property type="molecule type" value="Genomic_DNA"/>
</dbReference>
<accession>A0A401Z8H1</accession>
<feature type="transmembrane region" description="Helical" evidence="1">
    <location>
        <begin position="35"/>
        <end position="58"/>
    </location>
</feature>
<comment type="caution">
    <text evidence="2">The sequence shown here is derived from an EMBL/GenBank/DDBJ whole genome shotgun (WGS) entry which is preliminary data.</text>
</comment>
<sequence length="94" mass="10691">MPRFSAIQFFKDISFAFTTVNGKRKLAYIDIRDKTAVVCVFFLVIGGYTLLLLFISSLGGMPFEQTRVDIPELALIMFVLFVVGYTIARKSKKR</sequence>
<evidence type="ECO:0000256" key="1">
    <source>
        <dbReference type="SAM" id="Phobius"/>
    </source>
</evidence>
<keyword evidence="3" id="KW-1185">Reference proteome</keyword>
<keyword evidence="1" id="KW-0812">Transmembrane</keyword>
<dbReference type="AlphaFoldDB" id="A0A401Z8H1"/>
<dbReference type="Proteomes" id="UP000287224">
    <property type="component" value="Unassembled WGS sequence"/>
</dbReference>
<gene>
    <name evidence="2" type="ORF">KDAU_04960</name>
</gene>
<reference evidence="3" key="1">
    <citation type="submission" date="2018-12" db="EMBL/GenBank/DDBJ databases">
        <title>Tengunoibacter tsumagoiensis gen. nov., sp. nov., Dictyobacter kobayashii sp. nov., D. alpinus sp. nov., and D. joshuensis sp. nov. and description of Dictyobacteraceae fam. nov. within the order Ktedonobacterales isolated from Tengu-no-mugimeshi.</title>
        <authorList>
            <person name="Wang C.M."/>
            <person name="Zheng Y."/>
            <person name="Sakai Y."/>
            <person name="Toyoda A."/>
            <person name="Minakuchi Y."/>
            <person name="Abe K."/>
            <person name="Yokota A."/>
            <person name="Yabe S."/>
        </authorList>
    </citation>
    <scope>NUCLEOTIDE SEQUENCE [LARGE SCALE GENOMIC DNA]</scope>
    <source>
        <strain evidence="3">S-27</strain>
    </source>
</reference>
<protein>
    <submittedName>
        <fullName evidence="2">Uncharacterized protein</fullName>
    </submittedName>
</protein>
<keyword evidence="1" id="KW-1133">Transmembrane helix</keyword>
<organism evidence="2 3">
    <name type="scientific">Dictyobacter aurantiacus</name>
    <dbReference type="NCBI Taxonomy" id="1936993"/>
    <lineage>
        <taxon>Bacteria</taxon>
        <taxon>Bacillati</taxon>
        <taxon>Chloroflexota</taxon>
        <taxon>Ktedonobacteria</taxon>
        <taxon>Ktedonobacterales</taxon>
        <taxon>Dictyobacteraceae</taxon>
        <taxon>Dictyobacter</taxon>
    </lineage>
</organism>
<proteinExistence type="predicted"/>
<evidence type="ECO:0000313" key="3">
    <source>
        <dbReference type="Proteomes" id="UP000287224"/>
    </source>
</evidence>
<evidence type="ECO:0000313" key="2">
    <source>
        <dbReference type="EMBL" id="GCE03167.1"/>
    </source>
</evidence>
<feature type="transmembrane region" description="Helical" evidence="1">
    <location>
        <begin position="70"/>
        <end position="88"/>
    </location>
</feature>